<reference evidence="1 4" key="1">
    <citation type="submission" date="2021-11" db="EMBL/GenBank/DDBJ databases">
        <title>Draft genome sequence of Capnocytophaga sp. strain KC07075 isolated from cat oral cavity.</title>
        <authorList>
            <person name="Suzuki M."/>
            <person name="Imaoka K."/>
            <person name="Kimura M."/>
            <person name="Morikawa S."/>
            <person name="Maeda K."/>
        </authorList>
    </citation>
    <scope>NUCLEOTIDE SEQUENCE</scope>
    <source>
        <strain evidence="1">KC07075</strain>
        <strain evidence="2 4">KC07079</strain>
    </source>
</reference>
<name>A0AAV5AXX2_9FLAO</name>
<dbReference type="Proteomes" id="UP001208692">
    <property type="component" value="Unassembled WGS sequence"/>
</dbReference>
<keyword evidence="4" id="KW-1185">Reference proteome</keyword>
<accession>A0AAV5AXX2</accession>
<dbReference type="Proteomes" id="UP001207736">
    <property type="component" value="Unassembled WGS sequence"/>
</dbReference>
<evidence type="ECO:0000313" key="2">
    <source>
        <dbReference type="EMBL" id="GJM54035.1"/>
    </source>
</evidence>
<comment type="caution">
    <text evidence="1">The sequence shown here is derived from an EMBL/GenBank/DDBJ whole genome shotgun (WGS) entry which is preliminary data.</text>
</comment>
<evidence type="ECO:0000313" key="1">
    <source>
        <dbReference type="EMBL" id="GJM49863.1"/>
    </source>
</evidence>
<dbReference type="EMBL" id="BQKA01000014">
    <property type="protein sequence ID" value="GJM49863.1"/>
    <property type="molecule type" value="Genomic_DNA"/>
</dbReference>
<protein>
    <submittedName>
        <fullName evidence="1">Uncharacterized protein</fullName>
    </submittedName>
</protein>
<dbReference type="AlphaFoldDB" id="A0AAV5AXX2"/>
<sequence>MKTSKILKIGKYNISSTKELARLVQIKGKTKTCEFLHYMKSIVIDSDLQTVNRHYQMGNRKRRIDFRKWISL</sequence>
<proteinExistence type="predicted"/>
<organism evidence="1 3">
    <name type="scientific">Capnocytophaga catalasegens</name>
    <dbReference type="NCBI Taxonomy" id="1004260"/>
    <lineage>
        <taxon>Bacteria</taxon>
        <taxon>Pseudomonadati</taxon>
        <taxon>Bacteroidota</taxon>
        <taxon>Flavobacteriia</taxon>
        <taxon>Flavobacteriales</taxon>
        <taxon>Flavobacteriaceae</taxon>
        <taxon>Capnocytophaga</taxon>
    </lineage>
</organism>
<gene>
    <name evidence="1" type="ORF">RCZ15_08380</name>
    <name evidence="2" type="ORF">RCZ16_23510</name>
</gene>
<evidence type="ECO:0000313" key="4">
    <source>
        <dbReference type="Proteomes" id="UP001208692"/>
    </source>
</evidence>
<evidence type="ECO:0000313" key="3">
    <source>
        <dbReference type="Proteomes" id="UP001207736"/>
    </source>
</evidence>
<dbReference type="EMBL" id="BQKB01000059">
    <property type="protein sequence ID" value="GJM54035.1"/>
    <property type="molecule type" value="Genomic_DNA"/>
</dbReference>
<dbReference type="RefSeq" id="WP_264846542.1">
    <property type="nucleotide sequence ID" value="NZ_BPMA01000022.1"/>
</dbReference>